<reference evidence="2" key="1">
    <citation type="submission" date="2020-05" db="EMBL/GenBank/DDBJ databases">
        <title>WGS assembly of Panicum virgatum.</title>
        <authorList>
            <person name="Lovell J.T."/>
            <person name="Jenkins J."/>
            <person name="Shu S."/>
            <person name="Juenger T.E."/>
            <person name="Schmutz J."/>
        </authorList>
    </citation>
    <scope>NUCLEOTIDE SEQUENCE</scope>
    <source>
        <strain evidence="2">AP13</strain>
    </source>
</reference>
<accession>A0A8T0U226</accession>
<dbReference type="Proteomes" id="UP000823388">
    <property type="component" value="Chromosome 4K"/>
</dbReference>
<organism evidence="2 3">
    <name type="scientific">Panicum virgatum</name>
    <name type="common">Blackwell switchgrass</name>
    <dbReference type="NCBI Taxonomy" id="38727"/>
    <lineage>
        <taxon>Eukaryota</taxon>
        <taxon>Viridiplantae</taxon>
        <taxon>Streptophyta</taxon>
        <taxon>Embryophyta</taxon>
        <taxon>Tracheophyta</taxon>
        <taxon>Spermatophyta</taxon>
        <taxon>Magnoliopsida</taxon>
        <taxon>Liliopsida</taxon>
        <taxon>Poales</taxon>
        <taxon>Poaceae</taxon>
        <taxon>PACMAD clade</taxon>
        <taxon>Panicoideae</taxon>
        <taxon>Panicodae</taxon>
        <taxon>Paniceae</taxon>
        <taxon>Panicinae</taxon>
        <taxon>Panicum</taxon>
        <taxon>Panicum sect. Hiantes</taxon>
    </lineage>
</organism>
<evidence type="ECO:0000313" key="2">
    <source>
        <dbReference type="EMBL" id="KAG2614269.1"/>
    </source>
</evidence>
<gene>
    <name evidence="2" type="ORF">PVAP13_4KG378803</name>
</gene>
<feature type="compositionally biased region" description="Polar residues" evidence="1">
    <location>
        <begin position="1"/>
        <end position="11"/>
    </location>
</feature>
<proteinExistence type="predicted"/>
<evidence type="ECO:0000256" key="1">
    <source>
        <dbReference type="SAM" id="MobiDB-lite"/>
    </source>
</evidence>
<dbReference type="EMBL" id="CM029043">
    <property type="protein sequence ID" value="KAG2614269.1"/>
    <property type="molecule type" value="Genomic_DNA"/>
</dbReference>
<sequence length="442" mass="49339">MSSSNYDSSSPRAGLVARATTSSPHLRAGAAGDLERPPSPSPDLTAVPTLRTPRPRQSGYRGLCRPSLARVHAPTPSPPAFSPSPPHVSSGGGGNYSEWRVQLLAFLNDQFLRYAINSEKTAVYKVLAALTRETASLSFQIHFEHLLEYDKELAYAICNSQDRFNEWLYPTAYQFLISEGIAKNVVERMKITFHTMPLSIKPLEQFLSEHGSLISIKSIFKGSYKLCVAHDIGMVLVHGFLEEILKNHRKYLSWNGGFNKSDLVVVNSMECRITKRSTQGGCHCRAKDLHKIGEIFMPMFSCSRGMALYFDVLQKDLSMASDTEVKEEWFWEYLLSHPALKRSMARYDLECGLHAAITFGGPGTRIQSILGVYSTGRRLSRLNLLKTHLSQIPACIRFSGLTASLLKVLIILLRLQLGGCLHTKEISCNMVMSMSRYMTPPS</sequence>
<dbReference type="AlphaFoldDB" id="A0A8T0U226"/>
<name>A0A8T0U226_PANVG</name>
<comment type="caution">
    <text evidence="2">The sequence shown here is derived from an EMBL/GenBank/DDBJ whole genome shotgun (WGS) entry which is preliminary data.</text>
</comment>
<keyword evidence="3" id="KW-1185">Reference proteome</keyword>
<feature type="region of interest" description="Disordered" evidence="1">
    <location>
        <begin position="1"/>
        <end position="62"/>
    </location>
</feature>
<evidence type="ECO:0000313" key="3">
    <source>
        <dbReference type="Proteomes" id="UP000823388"/>
    </source>
</evidence>
<protein>
    <submittedName>
        <fullName evidence="2">Uncharacterized protein</fullName>
    </submittedName>
</protein>